<dbReference type="GO" id="GO:0004659">
    <property type="term" value="F:prenyltransferase activity"/>
    <property type="evidence" value="ECO:0007669"/>
    <property type="project" value="InterPro"/>
</dbReference>
<name>A0A5R9G982_9BACL</name>
<keyword evidence="8" id="KW-1185">Reference proteome</keyword>
<keyword evidence="4" id="KW-0479">Metal-binding</keyword>
<reference evidence="7 8" key="1">
    <citation type="submission" date="2019-05" db="EMBL/GenBank/DDBJ databases">
        <authorList>
            <person name="Narsing Rao M.P."/>
            <person name="Li W.J."/>
        </authorList>
    </citation>
    <scope>NUCLEOTIDE SEQUENCE [LARGE SCALE GENOMIC DNA]</scope>
    <source>
        <strain evidence="7 8">SYSU_K30003</strain>
    </source>
</reference>
<comment type="cofactor">
    <cofactor evidence="1">
        <name>Mg(2+)</name>
        <dbReference type="ChEBI" id="CHEBI:18420"/>
    </cofactor>
</comment>
<dbReference type="InterPro" id="IPR008949">
    <property type="entry name" value="Isoprenoid_synthase_dom_sf"/>
</dbReference>
<dbReference type="PROSITE" id="PS00723">
    <property type="entry name" value="POLYPRENYL_SYNTHASE_1"/>
    <property type="match status" value="1"/>
</dbReference>
<dbReference type="PANTHER" id="PTHR43281:SF1">
    <property type="entry name" value="FARNESYL DIPHOSPHATE SYNTHASE"/>
    <property type="match status" value="1"/>
</dbReference>
<dbReference type="GO" id="GO:0008299">
    <property type="term" value="P:isoprenoid biosynthetic process"/>
    <property type="evidence" value="ECO:0007669"/>
    <property type="project" value="UniProtKB-KW"/>
</dbReference>
<dbReference type="Pfam" id="PF00348">
    <property type="entry name" value="polyprenyl_synt"/>
    <property type="match status" value="1"/>
</dbReference>
<dbReference type="PANTHER" id="PTHR43281">
    <property type="entry name" value="FARNESYL DIPHOSPHATE SYNTHASE"/>
    <property type="match status" value="1"/>
</dbReference>
<accession>A0A5R9G982</accession>
<dbReference type="SUPFAM" id="SSF48576">
    <property type="entry name" value="Terpenoid synthases"/>
    <property type="match status" value="2"/>
</dbReference>
<evidence type="ECO:0000313" key="8">
    <source>
        <dbReference type="Proteomes" id="UP000309676"/>
    </source>
</evidence>
<evidence type="ECO:0000256" key="1">
    <source>
        <dbReference type="ARBA" id="ARBA00001946"/>
    </source>
</evidence>
<organism evidence="7 8">
    <name type="scientific">Paenibacillus antri</name>
    <dbReference type="NCBI Taxonomy" id="2582848"/>
    <lineage>
        <taxon>Bacteria</taxon>
        <taxon>Bacillati</taxon>
        <taxon>Bacillota</taxon>
        <taxon>Bacilli</taxon>
        <taxon>Bacillales</taxon>
        <taxon>Paenibacillaceae</taxon>
        <taxon>Paenibacillus</taxon>
    </lineage>
</organism>
<keyword evidence="3" id="KW-0808">Transferase</keyword>
<dbReference type="SFLD" id="SFLDS00005">
    <property type="entry name" value="Isoprenoid_Synthase_Type_I"/>
    <property type="match status" value="1"/>
</dbReference>
<evidence type="ECO:0000256" key="6">
    <source>
        <dbReference type="ARBA" id="ARBA00023229"/>
    </source>
</evidence>
<evidence type="ECO:0000313" key="7">
    <source>
        <dbReference type="EMBL" id="TLS49303.1"/>
    </source>
</evidence>
<gene>
    <name evidence="7" type="ORF">FE782_25955</name>
</gene>
<dbReference type="InterPro" id="IPR033749">
    <property type="entry name" value="Polyprenyl_synt_CS"/>
</dbReference>
<dbReference type="Gene3D" id="1.10.600.10">
    <property type="entry name" value="Farnesyl Diphosphate Synthase"/>
    <property type="match status" value="1"/>
</dbReference>
<comment type="caution">
    <text evidence="7">The sequence shown here is derived from an EMBL/GenBank/DDBJ whole genome shotgun (WGS) entry which is preliminary data.</text>
</comment>
<evidence type="ECO:0000256" key="4">
    <source>
        <dbReference type="ARBA" id="ARBA00022723"/>
    </source>
</evidence>
<dbReference type="GO" id="GO:0046872">
    <property type="term" value="F:metal ion binding"/>
    <property type="evidence" value="ECO:0007669"/>
    <property type="project" value="UniProtKB-KW"/>
</dbReference>
<evidence type="ECO:0000256" key="2">
    <source>
        <dbReference type="ARBA" id="ARBA00006706"/>
    </source>
</evidence>
<protein>
    <submittedName>
        <fullName evidence="7">Polyprenyl synthetase family protein</fullName>
    </submittedName>
</protein>
<evidence type="ECO:0000256" key="5">
    <source>
        <dbReference type="ARBA" id="ARBA00022842"/>
    </source>
</evidence>
<dbReference type="AlphaFoldDB" id="A0A5R9G982"/>
<dbReference type="Proteomes" id="UP000309676">
    <property type="component" value="Unassembled WGS sequence"/>
</dbReference>
<keyword evidence="6" id="KW-0414">Isoprene biosynthesis</keyword>
<dbReference type="InterPro" id="IPR000092">
    <property type="entry name" value="Polyprenyl_synt"/>
</dbReference>
<keyword evidence="5" id="KW-0460">Magnesium</keyword>
<dbReference type="OrthoDB" id="9805316at2"/>
<dbReference type="CDD" id="cd00685">
    <property type="entry name" value="Trans_IPPS_HT"/>
    <property type="match status" value="1"/>
</dbReference>
<dbReference type="RefSeq" id="WP_138197280.1">
    <property type="nucleotide sequence ID" value="NZ_VCIW01000022.1"/>
</dbReference>
<dbReference type="EMBL" id="VCIW01000022">
    <property type="protein sequence ID" value="TLS49303.1"/>
    <property type="molecule type" value="Genomic_DNA"/>
</dbReference>
<evidence type="ECO:0000256" key="3">
    <source>
        <dbReference type="ARBA" id="ARBA00022679"/>
    </source>
</evidence>
<proteinExistence type="inferred from homology"/>
<sequence>MRHMDDEGLRIDADSCYRLAERKATRYFAALYEQVKGQTYVPSLTEDIRLWRRHHMHRGSWLSFFPRGKGKSKAANDLSYITWLHHTGKLDAYLNRSISYIYMRDLGKSMDSPDTQAKIQRTAADVKRRLMSAAEAGPGGQPEWFSAAELYRWAQKEGVETAVIWAIDKINRVAANVPEGMNAEHAQRKLIKIIIGVVLHANEETDGERSPAERARRLDEAIRLGYSYGLTYPFIDDLLDAQVLTAQEKTQYSQIIREALRTGVWPEPGEWAGPNKAMMQFVYAELREAFEYIKRSRRPDTQRGFFEQAYVFFHAQESDRAKDLSHAAYTNEELYIPIILKSAYSRLIARSILGAPPDEGFEERTFFYGIYNQLADDLADMFEDMEAGAVTPFTYYATYRDRRPDLINPYELYWTVISHLVHQVYDSDAKAREAILSRAINGLKRHRARIGTEKYNRVMGRLAFGNPAFHRRVQRLVRQADDVDFLDKLLRDRLIANLRSEREAKEAFFETVRTAREQINSTLQIVKPDGIPPMKETLIDAANYSLAGDGKRLRPVLTFVMGVQEYGLRAASIVPLLRSLEYMHTASLVFDDLPSQDNASFRRGRTTLHRMHDSATAELTGLYLIQKAIQDQASLDQFDAETVLALIRYSARAAEDLCLGQAMDLNSKGKALTLEQLNMICFYKTGIAFEAALVMPAILAHANERDVSRLKAFAYHAGIAFQIRDDLLDAEGDERSLGKPVGLDVDNDASTFVTVLGRDGAKKEMWRHYCLAMEALKEMPRRSAFLQQLLNYILNRDR</sequence>
<comment type="similarity">
    <text evidence="2">Belongs to the FPP/GGPP synthase family.</text>
</comment>